<proteinExistence type="inferred from homology"/>
<reference evidence="4 5" key="1">
    <citation type="submission" date="2020-08" db="EMBL/GenBank/DDBJ databases">
        <title>Genomic Encyclopedia of Type Strains, Phase IV (KMG-IV): sequencing the most valuable type-strain genomes for metagenomic binning, comparative biology and taxonomic classification.</title>
        <authorList>
            <person name="Goeker M."/>
        </authorList>
    </citation>
    <scope>NUCLEOTIDE SEQUENCE [LARGE SCALE GENOMIC DNA]</scope>
    <source>
        <strain evidence="4 5">DSM 45615</strain>
    </source>
</reference>
<name>A0A840P7T0_9ACTN</name>
<keyword evidence="2 3" id="KW-0472">Membrane</keyword>
<sequence>MANISAAGRSAVLTDLLPGARVRDAGLVVGAALLTGLAAQVSVPLPGTPVPMTLQTLAALLAGASLGPVRAFLGLALYFALGQVGVPWFAPDGGNATLGYIVGFVVAATVVGALAVRGGDRTPLRTLATIGAGTLIIYAVGVPWLMLATGMDFPTAIAKGVVPFLLGDVLKVLLAAVLLPGAWKLAGRAGR</sequence>
<dbReference type="Proteomes" id="UP000578449">
    <property type="component" value="Unassembled WGS sequence"/>
</dbReference>
<dbReference type="RefSeq" id="WP_185050862.1">
    <property type="nucleotide sequence ID" value="NZ_BAABIX010000039.1"/>
</dbReference>
<dbReference type="PIRSF" id="PIRSF016661">
    <property type="entry name" value="BioY"/>
    <property type="match status" value="1"/>
</dbReference>
<comment type="caution">
    <text evidence="4">The sequence shown here is derived from an EMBL/GenBank/DDBJ whole genome shotgun (WGS) entry which is preliminary data.</text>
</comment>
<keyword evidence="2" id="KW-0813">Transport</keyword>
<dbReference type="AlphaFoldDB" id="A0A840P7T0"/>
<dbReference type="InterPro" id="IPR003784">
    <property type="entry name" value="BioY"/>
</dbReference>
<keyword evidence="3" id="KW-0812">Transmembrane</keyword>
<keyword evidence="2" id="KW-1003">Cell membrane</keyword>
<feature type="transmembrane region" description="Helical" evidence="3">
    <location>
        <begin position="57"/>
        <end position="78"/>
    </location>
</feature>
<evidence type="ECO:0000256" key="2">
    <source>
        <dbReference type="PIRNR" id="PIRNR016661"/>
    </source>
</evidence>
<dbReference type="GO" id="GO:0015225">
    <property type="term" value="F:biotin transmembrane transporter activity"/>
    <property type="evidence" value="ECO:0007669"/>
    <property type="project" value="UniProtKB-UniRule"/>
</dbReference>
<dbReference type="GO" id="GO:0005886">
    <property type="term" value="C:plasma membrane"/>
    <property type="evidence" value="ECO:0007669"/>
    <property type="project" value="UniProtKB-SubCell"/>
</dbReference>
<feature type="transmembrane region" description="Helical" evidence="3">
    <location>
        <begin position="98"/>
        <end position="116"/>
    </location>
</feature>
<dbReference type="EMBL" id="JACHGN010000007">
    <property type="protein sequence ID" value="MBB5133921.1"/>
    <property type="molecule type" value="Genomic_DNA"/>
</dbReference>
<feature type="transmembrane region" description="Helical" evidence="3">
    <location>
        <begin position="161"/>
        <end position="183"/>
    </location>
</feature>
<organism evidence="4 5">
    <name type="scientific">Thermocatellispora tengchongensis</name>
    <dbReference type="NCBI Taxonomy" id="1073253"/>
    <lineage>
        <taxon>Bacteria</taxon>
        <taxon>Bacillati</taxon>
        <taxon>Actinomycetota</taxon>
        <taxon>Actinomycetes</taxon>
        <taxon>Streptosporangiales</taxon>
        <taxon>Streptosporangiaceae</taxon>
        <taxon>Thermocatellispora</taxon>
    </lineage>
</organism>
<feature type="transmembrane region" description="Helical" evidence="3">
    <location>
        <begin position="25"/>
        <end position="45"/>
    </location>
</feature>
<dbReference type="Pfam" id="PF02632">
    <property type="entry name" value="BioY"/>
    <property type="match status" value="1"/>
</dbReference>
<evidence type="ECO:0000313" key="5">
    <source>
        <dbReference type="Proteomes" id="UP000578449"/>
    </source>
</evidence>
<evidence type="ECO:0000313" key="4">
    <source>
        <dbReference type="EMBL" id="MBB5133921.1"/>
    </source>
</evidence>
<dbReference type="Gene3D" id="1.10.1760.20">
    <property type="match status" value="1"/>
</dbReference>
<dbReference type="PANTHER" id="PTHR34295:SF1">
    <property type="entry name" value="BIOTIN TRANSPORTER BIOY"/>
    <property type="match status" value="1"/>
</dbReference>
<dbReference type="PANTHER" id="PTHR34295">
    <property type="entry name" value="BIOTIN TRANSPORTER BIOY"/>
    <property type="match status" value="1"/>
</dbReference>
<evidence type="ECO:0000256" key="3">
    <source>
        <dbReference type="SAM" id="Phobius"/>
    </source>
</evidence>
<feature type="transmembrane region" description="Helical" evidence="3">
    <location>
        <begin position="128"/>
        <end position="149"/>
    </location>
</feature>
<keyword evidence="5" id="KW-1185">Reference proteome</keyword>
<comment type="subcellular location">
    <subcellularLocation>
        <location evidence="2">Cell membrane</location>
        <topology evidence="2">Multi-pass membrane protein</topology>
    </subcellularLocation>
</comment>
<gene>
    <name evidence="4" type="ORF">HNP84_003647</name>
</gene>
<evidence type="ECO:0000256" key="1">
    <source>
        <dbReference type="ARBA" id="ARBA00010692"/>
    </source>
</evidence>
<comment type="similarity">
    <text evidence="1 2">Belongs to the BioY family.</text>
</comment>
<accession>A0A840P7T0</accession>
<keyword evidence="3" id="KW-1133">Transmembrane helix</keyword>
<protein>
    <recommendedName>
        <fullName evidence="2">Biotin transporter</fullName>
    </recommendedName>
</protein>